<dbReference type="AlphaFoldDB" id="A0A382Y9K3"/>
<reference evidence="1" key="1">
    <citation type="submission" date="2018-05" db="EMBL/GenBank/DDBJ databases">
        <authorList>
            <person name="Lanie J.A."/>
            <person name="Ng W.-L."/>
            <person name="Kazmierczak K.M."/>
            <person name="Andrzejewski T.M."/>
            <person name="Davidsen T.M."/>
            <person name="Wayne K.J."/>
            <person name="Tettelin H."/>
            <person name="Glass J.I."/>
            <person name="Rusch D."/>
            <person name="Podicherti R."/>
            <person name="Tsui H.-C.T."/>
            <person name="Winkler M.E."/>
        </authorList>
    </citation>
    <scope>NUCLEOTIDE SEQUENCE</scope>
</reference>
<accession>A0A382Y9K3</accession>
<gene>
    <name evidence="1" type="ORF">METZ01_LOCUS432850</name>
</gene>
<name>A0A382Y9K3_9ZZZZ</name>
<organism evidence="1">
    <name type="scientific">marine metagenome</name>
    <dbReference type="NCBI Taxonomy" id="408172"/>
    <lineage>
        <taxon>unclassified sequences</taxon>
        <taxon>metagenomes</taxon>
        <taxon>ecological metagenomes</taxon>
    </lineage>
</organism>
<evidence type="ECO:0000313" key="1">
    <source>
        <dbReference type="EMBL" id="SVD79996.1"/>
    </source>
</evidence>
<proteinExistence type="predicted"/>
<sequence>MLINHIDQEFPLYLIASAIVLADMRKHNIQITAG</sequence>
<dbReference type="EMBL" id="UINC01174062">
    <property type="protein sequence ID" value="SVD79996.1"/>
    <property type="molecule type" value="Genomic_DNA"/>
</dbReference>
<feature type="non-terminal residue" evidence="1">
    <location>
        <position position="34"/>
    </location>
</feature>
<protein>
    <submittedName>
        <fullName evidence="1">Uncharacterized protein</fullName>
    </submittedName>
</protein>